<comment type="caution">
    <text evidence="3">The sequence shown here is derived from an EMBL/GenBank/DDBJ whole genome shotgun (WGS) entry which is preliminary data.</text>
</comment>
<protein>
    <submittedName>
        <fullName evidence="3">Isopenicillin-N epimerase</fullName>
    </submittedName>
</protein>
<keyword evidence="1" id="KW-0663">Pyridoxal phosphate</keyword>
<feature type="domain" description="Aminotransferase class V" evidence="2">
    <location>
        <begin position="25"/>
        <end position="222"/>
    </location>
</feature>
<dbReference type="Gene3D" id="3.40.640.10">
    <property type="entry name" value="Type I PLP-dependent aspartate aminotransferase-like (Major domain)"/>
    <property type="match status" value="1"/>
</dbReference>
<accession>A0A3D9URQ6</accession>
<evidence type="ECO:0000313" key="3">
    <source>
        <dbReference type="EMBL" id="REF30680.1"/>
    </source>
</evidence>
<reference evidence="3 4" key="1">
    <citation type="submission" date="2018-08" db="EMBL/GenBank/DDBJ databases">
        <title>Sequencing the genomes of 1000 actinobacteria strains.</title>
        <authorList>
            <person name="Klenk H.-P."/>
        </authorList>
    </citation>
    <scope>NUCLEOTIDE SEQUENCE [LARGE SCALE GENOMIC DNA]</scope>
    <source>
        <strain evidence="3 4">DSM 22967</strain>
    </source>
</reference>
<dbReference type="Pfam" id="PF00266">
    <property type="entry name" value="Aminotran_5"/>
    <property type="match status" value="1"/>
</dbReference>
<proteinExistence type="predicted"/>
<dbReference type="Proteomes" id="UP000256253">
    <property type="component" value="Unassembled WGS sequence"/>
</dbReference>
<evidence type="ECO:0000259" key="2">
    <source>
        <dbReference type="Pfam" id="PF00266"/>
    </source>
</evidence>
<dbReference type="EMBL" id="QTUA01000001">
    <property type="protein sequence ID" value="REF30680.1"/>
    <property type="molecule type" value="Genomic_DNA"/>
</dbReference>
<evidence type="ECO:0000256" key="1">
    <source>
        <dbReference type="ARBA" id="ARBA00022898"/>
    </source>
</evidence>
<dbReference type="SUPFAM" id="SSF53383">
    <property type="entry name" value="PLP-dependent transferases"/>
    <property type="match status" value="1"/>
</dbReference>
<dbReference type="InterPro" id="IPR000192">
    <property type="entry name" value="Aminotrans_V_dom"/>
</dbReference>
<sequence>MRHDILELFDADPTVLHLNTGAFGMVPRTVRAAQQRWSDRIEANPVRFFRLECHDELQQVRHRVTDFLGVQTDSVALIRNVSEAVGVILDAIDLRAGDDIVVSDHGYPTVALAAGTRGAAVRTAPFGIDASDAEIAAAFAAQVGEHTRLVVVDAVTSPAGLELPVRAVVEAVAPVPVFVDAAHSAGTTELDIEPLGAAFWATNLHKWCYTPRGTGALWTAAPWRDRALPAVTSWTSYKGYPGAHDFPGTVDFSAMLAIPDGLDFWAAHGGLEIARRNRELLSVGSELVHRRLAMAFPGDLPGFDPSWPGRAAPGMRLVPLPDGLIESADDAAEVYERLSDRGIECPPAFWGGRSYLRLGSGLHVDELDYDRLAETLVATLRGLFA</sequence>
<dbReference type="InterPro" id="IPR015422">
    <property type="entry name" value="PyrdxlP-dep_Trfase_small"/>
</dbReference>
<dbReference type="AlphaFoldDB" id="A0A3D9URQ6"/>
<keyword evidence="4" id="KW-1185">Reference proteome</keyword>
<dbReference type="PANTHER" id="PTHR43092:SF2">
    <property type="entry name" value="HERCYNYLCYSTEINE SULFOXIDE LYASE"/>
    <property type="match status" value="1"/>
</dbReference>
<dbReference type="Gene3D" id="3.90.1150.10">
    <property type="entry name" value="Aspartate Aminotransferase, domain 1"/>
    <property type="match status" value="1"/>
</dbReference>
<dbReference type="InterPro" id="IPR015421">
    <property type="entry name" value="PyrdxlP-dep_Trfase_major"/>
</dbReference>
<dbReference type="OrthoDB" id="250246at2"/>
<dbReference type="RefSeq" id="WP_115924200.1">
    <property type="nucleotide sequence ID" value="NZ_QTUA01000001.1"/>
</dbReference>
<dbReference type="InterPro" id="IPR015424">
    <property type="entry name" value="PyrdxlP-dep_Trfase"/>
</dbReference>
<name>A0A3D9URQ6_9MICO</name>
<evidence type="ECO:0000313" key="4">
    <source>
        <dbReference type="Proteomes" id="UP000256253"/>
    </source>
</evidence>
<organism evidence="3 4">
    <name type="scientific">Calidifontibacter indicus</name>
    <dbReference type="NCBI Taxonomy" id="419650"/>
    <lineage>
        <taxon>Bacteria</taxon>
        <taxon>Bacillati</taxon>
        <taxon>Actinomycetota</taxon>
        <taxon>Actinomycetes</taxon>
        <taxon>Micrococcales</taxon>
        <taxon>Dermacoccaceae</taxon>
        <taxon>Calidifontibacter</taxon>
    </lineage>
</organism>
<gene>
    <name evidence="3" type="ORF">DFJ65_1695</name>
</gene>
<dbReference type="PANTHER" id="PTHR43092">
    <property type="entry name" value="L-CYSTEINE DESULFHYDRASE"/>
    <property type="match status" value="1"/>
</dbReference>